<dbReference type="InterPro" id="IPR056884">
    <property type="entry name" value="NPHP3-like_N"/>
</dbReference>
<dbReference type="EMBL" id="ML976712">
    <property type="protein sequence ID" value="KAF1969208.1"/>
    <property type="molecule type" value="Genomic_DNA"/>
</dbReference>
<evidence type="ECO:0008006" key="6">
    <source>
        <dbReference type="Google" id="ProtNLM"/>
    </source>
</evidence>
<sequence length="302" mass="34663">MLDALDECVQRADLMDMLETIAGWQFQNLHLLVTSRRERDIENSLEVFVDGQHIICLQSVLVDKDIQRYVRQRLSDDKRLRKWERDAAIMGDIEATLMDGAKGMFRWAVCQLDELGKCVNRKMLQKALATLPPSLDETYDRILSAISEDYSQYAIRILRWLTFSARPLSIDEVAEIAAIDVEREPMFDREEVLEDPLEALNICSSLITVDNEDRMRGSSRQIAALAHYSVKEYLVSTRILRGKAAEYGMQDTVCHGAISTGCLGYLLQFQQPKLAPDKFLEMFKLARYSAEFWISHLQKTGD</sequence>
<dbReference type="PANTHER" id="PTHR10039">
    <property type="entry name" value="AMELOGENIN"/>
    <property type="match status" value="1"/>
</dbReference>
<name>A0A6A5UWX9_9PLEO</name>
<proteinExistence type="predicted"/>
<dbReference type="InterPro" id="IPR054471">
    <property type="entry name" value="GPIID_WHD"/>
</dbReference>
<dbReference type="Pfam" id="PF24883">
    <property type="entry name" value="NPHP3_N"/>
    <property type="match status" value="1"/>
</dbReference>
<keyword evidence="5" id="KW-1185">Reference proteome</keyword>
<gene>
    <name evidence="4" type="ORF">BU23DRAFT_477739</name>
</gene>
<organism evidence="4 5">
    <name type="scientific">Bimuria novae-zelandiae CBS 107.79</name>
    <dbReference type="NCBI Taxonomy" id="1447943"/>
    <lineage>
        <taxon>Eukaryota</taxon>
        <taxon>Fungi</taxon>
        <taxon>Dikarya</taxon>
        <taxon>Ascomycota</taxon>
        <taxon>Pezizomycotina</taxon>
        <taxon>Dothideomycetes</taxon>
        <taxon>Pleosporomycetidae</taxon>
        <taxon>Pleosporales</taxon>
        <taxon>Massarineae</taxon>
        <taxon>Didymosphaeriaceae</taxon>
        <taxon>Bimuria</taxon>
    </lineage>
</organism>
<dbReference type="OrthoDB" id="1577640at2759"/>
<evidence type="ECO:0000259" key="2">
    <source>
        <dbReference type="Pfam" id="PF22939"/>
    </source>
</evidence>
<dbReference type="PANTHER" id="PTHR10039:SF16">
    <property type="entry name" value="GPI INOSITOL-DEACYLASE"/>
    <property type="match status" value="1"/>
</dbReference>
<protein>
    <recommendedName>
        <fullName evidence="6">NACHT domain-containing protein</fullName>
    </recommendedName>
</protein>
<evidence type="ECO:0000313" key="5">
    <source>
        <dbReference type="Proteomes" id="UP000800036"/>
    </source>
</evidence>
<feature type="domain" description="GPI inositol-deacylase winged helix" evidence="2">
    <location>
        <begin position="150"/>
        <end position="247"/>
    </location>
</feature>
<feature type="domain" description="Nephrocystin 3-like N-terminal" evidence="3">
    <location>
        <begin position="2"/>
        <end position="36"/>
    </location>
</feature>
<dbReference type="Proteomes" id="UP000800036">
    <property type="component" value="Unassembled WGS sequence"/>
</dbReference>
<dbReference type="Pfam" id="PF22939">
    <property type="entry name" value="WHD_GPIID"/>
    <property type="match status" value="1"/>
</dbReference>
<evidence type="ECO:0000256" key="1">
    <source>
        <dbReference type="ARBA" id="ARBA00022737"/>
    </source>
</evidence>
<evidence type="ECO:0000313" key="4">
    <source>
        <dbReference type="EMBL" id="KAF1969208.1"/>
    </source>
</evidence>
<reference evidence="4" key="1">
    <citation type="journal article" date="2020" name="Stud. Mycol.">
        <title>101 Dothideomycetes genomes: a test case for predicting lifestyles and emergence of pathogens.</title>
        <authorList>
            <person name="Haridas S."/>
            <person name="Albert R."/>
            <person name="Binder M."/>
            <person name="Bloem J."/>
            <person name="Labutti K."/>
            <person name="Salamov A."/>
            <person name="Andreopoulos B."/>
            <person name="Baker S."/>
            <person name="Barry K."/>
            <person name="Bills G."/>
            <person name="Bluhm B."/>
            <person name="Cannon C."/>
            <person name="Castanera R."/>
            <person name="Culley D."/>
            <person name="Daum C."/>
            <person name="Ezra D."/>
            <person name="Gonzalez J."/>
            <person name="Henrissat B."/>
            <person name="Kuo A."/>
            <person name="Liang C."/>
            <person name="Lipzen A."/>
            <person name="Lutzoni F."/>
            <person name="Magnuson J."/>
            <person name="Mondo S."/>
            <person name="Nolan M."/>
            <person name="Ohm R."/>
            <person name="Pangilinan J."/>
            <person name="Park H.-J."/>
            <person name="Ramirez L."/>
            <person name="Alfaro M."/>
            <person name="Sun H."/>
            <person name="Tritt A."/>
            <person name="Yoshinaga Y."/>
            <person name="Zwiers L.-H."/>
            <person name="Turgeon B."/>
            <person name="Goodwin S."/>
            <person name="Spatafora J."/>
            <person name="Crous P."/>
            <person name="Grigoriev I."/>
        </authorList>
    </citation>
    <scope>NUCLEOTIDE SEQUENCE</scope>
    <source>
        <strain evidence="4">CBS 107.79</strain>
    </source>
</reference>
<accession>A0A6A5UWX9</accession>
<evidence type="ECO:0000259" key="3">
    <source>
        <dbReference type="Pfam" id="PF24883"/>
    </source>
</evidence>
<keyword evidence="1" id="KW-0677">Repeat</keyword>
<dbReference type="AlphaFoldDB" id="A0A6A5UWX9"/>